<dbReference type="SMART" id="SM00420">
    <property type="entry name" value="HTH_DEOR"/>
    <property type="match status" value="1"/>
</dbReference>
<keyword evidence="1" id="KW-0678">Repressor</keyword>
<dbReference type="Proteomes" id="UP001149719">
    <property type="component" value="Unassembled WGS sequence"/>
</dbReference>
<dbReference type="PROSITE" id="PS00894">
    <property type="entry name" value="HTH_DEOR_1"/>
    <property type="match status" value="1"/>
</dbReference>
<dbReference type="GO" id="GO:0003677">
    <property type="term" value="F:DNA binding"/>
    <property type="evidence" value="ECO:0007669"/>
    <property type="project" value="UniProtKB-KW"/>
</dbReference>
<dbReference type="InterPro" id="IPR018356">
    <property type="entry name" value="Tscrpt_reg_HTH_DeoR_CS"/>
</dbReference>
<keyword evidence="4" id="KW-0804">Transcription</keyword>
<dbReference type="Gene3D" id="1.10.10.10">
    <property type="entry name" value="Winged helix-like DNA-binding domain superfamily/Winged helix DNA-binding domain"/>
    <property type="match status" value="1"/>
</dbReference>
<dbReference type="PANTHER" id="PTHR30363">
    <property type="entry name" value="HTH-TYPE TRANSCRIPTIONAL REGULATOR SRLR-RELATED"/>
    <property type="match status" value="1"/>
</dbReference>
<keyword evidence="3 6" id="KW-0238">DNA-binding</keyword>
<proteinExistence type="predicted"/>
<dbReference type="InterPro" id="IPR036390">
    <property type="entry name" value="WH_DNA-bd_sf"/>
</dbReference>
<name>A0ABT4JW71_9GAMM</name>
<comment type="caution">
    <text evidence="6">The sequence shown here is derived from an EMBL/GenBank/DDBJ whole genome shotgun (WGS) entry which is preliminary data.</text>
</comment>
<dbReference type="InterPro" id="IPR036388">
    <property type="entry name" value="WH-like_DNA-bd_sf"/>
</dbReference>
<dbReference type="InterPro" id="IPR014036">
    <property type="entry name" value="DeoR-like_C"/>
</dbReference>
<dbReference type="Gene3D" id="3.30.750.70">
    <property type="entry name" value="4-hydroxybutyrate coenzyme like domains"/>
    <property type="match status" value="1"/>
</dbReference>
<reference evidence="6" key="1">
    <citation type="submission" date="2022-12" db="EMBL/GenBank/DDBJ databases">
        <title>Marinomonas 15G1-11 sp. nov, isolated from marine algae.</title>
        <authorList>
            <person name="Butt M."/>
            <person name="Choi D.G."/>
            <person name="Kim J.M."/>
            <person name="Lee J.K."/>
            <person name="Baek J.H."/>
            <person name="Jeon C.O."/>
        </authorList>
    </citation>
    <scope>NUCLEOTIDE SEQUENCE</scope>
    <source>
        <strain evidence="6">15G1-11</strain>
    </source>
</reference>
<dbReference type="PRINTS" id="PR00037">
    <property type="entry name" value="HTHLACR"/>
</dbReference>
<evidence type="ECO:0000259" key="5">
    <source>
        <dbReference type="PROSITE" id="PS51000"/>
    </source>
</evidence>
<dbReference type="EMBL" id="JAPUBN010000018">
    <property type="protein sequence ID" value="MCZ2722600.1"/>
    <property type="molecule type" value="Genomic_DNA"/>
</dbReference>
<dbReference type="InterPro" id="IPR001034">
    <property type="entry name" value="DeoR_HTH"/>
</dbReference>
<dbReference type="RefSeq" id="WP_269126342.1">
    <property type="nucleotide sequence ID" value="NZ_JAPUBN010000018.1"/>
</dbReference>
<dbReference type="SUPFAM" id="SSF46785">
    <property type="entry name" value="Winged helix' DNA-binding domain"/>
    <property type="match status" value="1"/>
</dbReference>
<dbReference type="InterPro" id="IPR037171">
    <property type="entry name" value="NagB/RpiA_transferase-like"/>
</dbReference>
<gene>
    <name evidence="6" type="ORF">O1D97_13515</name>
</gene>
<feature type="domain" description="HTH deoR-type" evidence="5">
    <location>
        <begin position="3"/>
        <end position="58"/>
    </location>
</feature>
<keyword evidence="7" id="KW-1185">Reference proteome</keyword>
<evidence type="ECO:0000313" key="6">
    <source>
        <dbReference type="EMBL" id="MCZ2722600.1"/>
    </source>
</evidence>
<evidence type="ECO:0000313" key="7">
    <source>
        <dbReference type="Proteomes" id="UP001149719"/>
    </source>
</evidence>
<dbReference type="PROSITE" id="PS51000">
    <property type="entry name" value="HTH_DEOR_2"/>
    <property type="match status" value="1"/>
</dbReference>
<protein>
    <submittedName>
        <fullName evidence="6">DeoR/GlpR family DNA-binding transcription regulator</fullName>
    </submittedName>
</protein>
<keyword evidence="2" id="KW-0805">Transcription regulation</keyword>
<accession>A0ABT4JW71</accession>
<dbReference type="Pfam" id="PF08220">
    <property type="entry name" value="HTH_DeoR"/>
    <property type="match status" value="1"/>
</dbReference>
<dbReference type="Pfam" id="PF00455">
    <property type="entry name" value="DeoRC"/>
    <property type="match status" value="1"/>
</dbReference>
<dbReference type="SUPFAM" id="SSF100950">
    <property type="entry name" value="NagB/RpiA/CoA transferase-like"/>
    <property type="match status" value="1"/>
</dbReference>
<dbReference type="InterPro" id="IPR050313">
    <property type="entry name" value="Carb_Metab_HTH_regulators"/>
</dbReference>
<dbReference type="SMART" id="SM01134">
    <property type="entry name" value="DeoRC"/>
    <property type="match status" value="1"/>
</dbReference>
<evidence type="ECO:0000256" key="2">
    <source>
        <dbReference type="ARBA" id="ARBA00023015"/>
    </source>
</evidence>
<evidence type="ECO:0000256" key="3">
    <source>
        <dbReference type="ARBA" id="ARBA00023125"/>
    </source>
</evidence>
<evidence type="ECO:0000256" key="1">
    <source>
        <dbReference type="ARBA" id="ARBA00022491"/>
    </source>
</evidence>
<evidence type="ECO:0000256" key="4">
    <source>
        <dbReference type="ARBA" id="ARBA00023163"/>
    </source>
</evidence>
<dbReference type="PANTHER" id="PTHR30363:SF4">
    <property type="entry name" value="GLYCEROL-3-PHOSPHATE REGULON REPRESSOR"/>
    <property type="match status" value="1"/>
</dbReference>
<sequence>MSLSERQNQILNWVQQVDNLSIEVLVDKFDVSAQTIRKDVNQLADLHLVRRQHGGITQMSTAENLPFDNRQYLNGTAKQKIAHMLARDIPDGASVFLGIGTTVEYVAKELIHHKDLQVFTNNLMVAAIFSGSPHICVKMTGGRLRHLHRDLVGADALESIRQYYFDYGIIGCGGLDMSLGLLDFDPDEAILSRVILESSRCTVLVADQFKWGRKAMARVKAFSHLDKLYTDYVTPEQSALMAEHKVHLKVSEASVVSNNA</sequence>
<organism evidence="6 7">
    <name type="scientific">Marinomonas phaeophyticola</name>
    <dbReference type="NCBI Taxonomy" id="3004091"/>
    <lineage>
        <taxon>Bacteria</taxon>
        <taxon>Pseudomonadati</taxon>
        <taxon>Pseudomonadota</taxon>
        <taxon>Gammaproteobacteria</taxon>
        <taxon>Oceanospirillales</taxon>
        <taxon>Oceanospirillaceae</taxon>
        <taxon>Marinomonas</taxon>
    </lineage>
</organism>